<name>A0ABR7QGC7_9FLAO</name>
<organism evidence="2 3">
    <name type="scientific">Kordia aestuariivivens</name>
    <dbReference type="NCBI Taxonomy" id="2759037"/>
    <lineage>
        <taxon>Bacteria</taxon>
        <taxon>Pseudomonadati</taxon>
        <taxon>Bacteroidota</taxon>
        <taxon>Flavobacteriia</taxon>
        <taxon>Flavobacteriales</taxon>
        <taxon>Flavobacteriaceae</taxon>
        <taxon>Kordia</taxon>
    </lineage>
</organism>
<gene>
    <name evidence="2" type="ORF">H2O64_23365</name>
</gene>
<protein>
    <submittedName>
        <fullName evidence="2">Outer membrane beta-barrel protein</fullName>
    </submittedName>
</protein>
<dbReference type="Pfam" id="PF14905">
    <property type="entry name" value="OMP_b-brl_3"/>
    <property type="match status" value="1"/>
</dbReference>
<dbReference type="EMBL" id="JACGWS010000023">
    <property type="protein sequence ID" value="MBC8757627.1"/>
    <property type="molecule type" value="Genomic_DNA"/>
</dbReference>
<proteinExistence type="predicted"/>
<reference evidence="2 3" key="1">
    <citation type="submission" date="2020-07" db="EMBL/GenBank/DDBJ databases">
        <title>Description of Kordia aestuariivivens sp. nov., isolated from a tidal flat.</title>
        <authorList>
            <person name="Park S."/>
            <person name="Yoon J.-H."/>
        </authorList>
    </citation>
    <scope>NUCLEOTIDE SEQUENCE [LARGE SCALE GENOMIC DNA]</scope>
    <source>
        <strain evidence="2 3">YSTF-M3</strain>
    </source>
</reference>
<dbReference type="RefSeq" id="WP_187564666.1">
    <property type="nucleotide sequence ID" value="NZ_JACGWS010000023.1"/>
</dbReference>
<evidence type="ECO:0000313" key="2">
    <source>
        <dbReference type="EMBL" id="MBC8757627.1"/>
    </source>
</evidence>
<dbReference type="InterPro" id="IPR008969">
    <property type="entry name" value="CarboxyPept-like_regulatory"/>
</dbReference>
<comment type="caution">
    <text evidence="2">The sequence shown here is derived from an EMBL/GenBank/DDBJ whole genome shotgun (WGS) entry which is preliminary data.</text>
</comment>
<dbReference type="Pfam" id="PF13715">
    <property type="entry name" value="CarbopepD_reg_2"/>
    <property type="match status" value="1"/>
</dbReference>
<feature type="domain" description="Outer membrane protein beta-barrel" evidence="1">
    <location>
        <begin position="415"/>
        <end position="762"/>
    </location>
</feature>
<dbReference type="SUPFAM" id="SSF56935">
    <property type="entry name" value="Porins"/>
    <property type="match status" value="1"/>
</dbReference>
<keyword evidence="3" id="KW-1185">Reference proteome</keyword>
<sequence>MILILYLLFFVTIAVGQNTSYEIKGMVSGVMDSIPLESATIYLQNSKDNSLITYTTSNRKGEFSLSGKTSQKNATLFISYVGSKTYSKKITLQAKINLKSIYLENSSMLDAVMIESRAPVTIKQDTLEFDPNSFKTKRNATVEDFIKKLPGAQVDNDGNITVNGKKVDKILVNGKPFFANDPTIATHNLTKEIIEKLQITDSKTNSEAFTGETGDSNYKTINLVIKEENNKGSFGKLSTGVGDNDRYEFSGNYNKFNNNRNVSLIGTGNNINAPRVGFGTKGIRTSRKGGITYADELFKNQSLSVNYLYSETQFENRRIQETEYIVPDAPYFSNATSNSQVDDKQHAVDLQYEATIGTTFHIDLISNFTYLPGESSFSSASETLDEFQELTNTSSINSNSTETQKEFTNALNLTKKIGDKGAFLKLRLNQSSTDFESDDFTTSELLFLNSSTEDIIRNQFTNTDDQSNTMNAGLTFRLPILAKKLFIDFKYDSYNRKEESDKAVFDFDTGQQTFDELNTILSSDFTYRNNAMIPSLRINYKNKKIKAFFNFDYAFRTLENQDRLRPELDIKRRFEIATYSAGFRYRFSKKTVVNSGIGLTNMIPSLSQLQSFTNVSDPLNIIRGNPNLKPQNRYSIHVDFRTNNFQKGFGLYSRLKADFDNNRVVSRYTINDDLVRETTYVNVDGNYGYHSYFNIYKKIKFDEVRVMRINLNSSISTTKRINFNNDIRYDVKTTNYSPSLGFDFEWENAFDFNMDYNWNYIRTNASIEGFNDEEIITHELNFYTATQLFRNLSWENKVRYIYNPNVSNGFDKYAWSWNSSLTFSFLNDSANLSLKVYDLLNQNINTRRIVSTDFIQNTQSLVLRRFVMLSLDWKFNSFKRRPKPK</sequence>
<accession>A0ABR7QGC7</accession>
<evidence type="ECO:0000313" key="3">
    <source>
        <dbReference type="Proteomes" id="UP000619238"/>
    </source>
</evidence>
<dbReference type="SUPFAM" id="SSF49464">
    <property type="entry name" value="Carboxypeptidase regulatory domain-like"/>
    <property type="match status" value="1"/>
</dbReference>
<dbReference type="InterPro" id="IPR041700">
    <property type="entry name" value="OMP_b-brl_3"/>
</dbReference>
<evidence type="ECO:0000259" key="1">
    <source>
        <dbReference type="Pfam" id="PF14905"/>
    </source>
</evidence>
<dbReference type="Proteomes" id="UP000619238">
    <property type="component" value="Unassembled WGS sequence"/>
</dbReference>